<accession>A0ABW9X8J2</accession>
<sequence>MRKQKYKGRCEKRILSKSDEVCRFYSDLQSKYADKLDSDNGIKQIHCNVYLCNTEYMSDFLCTRKNGDVFIRECVERRFLNKPMTIKMLDISRNYWLNHGIEDWGIVTNVEE</sequence>
<dbReference type="EMBL" id="WWVW01000053">
    <property type="protein sequence ID" value="MZL78952.1"/>
    <property type="molecule type" value="Genomic_DNA"/>
</dbReference>
<proteinExistence type="predicted"/>
<protein>
    <submittedName>
        <fullName evidence="1">Uncharacterized protein</fullName>
    </submittedName>
</protein>
<gene>
    <name evidence="1" type="ORF">GT718_16785</name>
</gene>
<dbReference type="InterPro" id="IPR011856">
    <property type="entry name" value="tRNA_endonuc-like_dom_sf"/>
</dbReference>
<dbReference type="RefSeq" id="WP_129976222.1">
    <property type="nucleotide sequence ID" value="NZ_JADMSP010000004.1"/>
</dbReference>
<name>A0ABW9X8J2_9FIRM</name>
<reference evidence="1 2" key="1">
    <citation type="journal article" date="2019" name="Nat. Med.">
        <title>A library of human gut bacterial isolates paired with longitudinal multiomics data enables mechanistic microbiome research.</title>
        <authorList>
            <person name="Poyet M."/>
            <person name="Groussin M."/>
            <person name="Gibbons S.M."/>
            <person name="Avila-Pacheco J."/>
            <person name="Jiang X."/>
            <person name="Kearney S.M."/>
            <person name="Perrotta A.R."/>
            <person name="Berdy B."/>
            <person name="Zhao S."/>
            <person name="Lieberman T.D."/>
            <person name="Swanson P.K."/>
            <person name="Smith M."/>
            <person name="Roesemann S."/>
            <person name="Alexander J.E."/>
            <person name="Rich S.A."/>
            <person name="Livny J."/>
            <person name="Vlamakis H."/>
            <person name="Clish C."/>
            <person name="Bullock K."/>
            <person name="Deik A."/>
            <person name="Scott J."/>
            <person name="Pierce K.A."/>
            <person name="Xavier R.J."/>
            <person name="Alm E.J."/>
        </authorList>
    </citation>
    <scope>NUCLEOTIDE SEQUENCE [LARGE SCALE GENOMIC DNA]</scope>
    <source>
        <strain evidence="1 2">BIOML-A1</strain>
    </source>
</reference>
<dbReference type="Proteomes" id="UP000452293">
    <property type="component" value="Unassembled WGS sequence"/>
</dbReference>
<organism evidence="1 2">
    <name type="scientific">Blautia massiliensis</name>
    <name type="common">ex Durand et al. 2017</name>
    <dbReference type="NCBI Taxonomy" id="1737424"/>
    <lineage>
        <taxon>Bacteria</taxon>
        <taxon>Bacillati</taxon>
        <taxon>Bacillota</taxon>
        <taxon>Clostridia</taxon>
        <taxon>Lachnospirales</taxon>
        <taxon>Lachnospiraceae</taxon>
        <taxon>Blautia</taxon>
    </lineage>
</organism>
<dbReference type="Gene3D" id="3.40.1350.10">
    <property type="match status" value="1"/>
</dbReference>
<comment type="caution">
    <text evidence="1">The sequence shown here is derived from an EMBL/GenBank/DDBJ whole genome shotgun (WGS) entry which is preliminary data.</text>
</comment>
<evidence type="ECO:0000313" key="2">
    <source>
        <dbReference type="Proteomes" id="UP000452293"/>
    </source>
</evidence>
<keyword evidence="2" id="KW-1185">Reference proteome</keyword>
<evidence type="ECO:0000313" key="1">
    <source>
        <dbReference type="EMBL" id="MZL78952.1"/>
    </source>
</evidence>